<dbReference type="EMBL" id="JALPRX010000103">
    <property type="protein sequence ID" value="MCK8787018.1"/>
    <property type="molecule type" value="Genomic_DNA"/>
</dbReference>
<name>A0A9X2BVV0_9PROT</name>
<dbReference type="RefSeq" id="WP_248669073.1">
    <property type="nucleotide sequence ID" value="NZ_JALPRX010000103.1"/>
</dbReference>
<dbReference type="Proteomes" id="UP001139516">
    <property type="component" value="Unassembled WGS sequence"/>
</dbReference>
<dbReference type="InterPro" id="IPR032710">
    <property type="entry name" value="NTF2-like_dom_sf"/>
</dbReference>
<comment type="caution">
    <text evidence="2">The sequence shown here is derived from an EMBL/GenBank/DDBJ whole genome shotgun (WGS) entry which is preliminary data.</text>
</comment>
<reference evidence="2" key="1">
    <citation type="submission" date="2022-04" db="EMBL/GenBank/DDBJ databases">
        <title>Roseomonas acroporae sp. nov., isolated from coral Acropora digitifera.</title>
        <authorList>
            <person name="Sun H."/>
        </authorList>
    </citation>
    <scope>NUCLEOTIDE SEQUENCE</scope>
    <source>
        <strain evidence="2">NAR14</strain>
    </source>
</reference>
<keyword evidence="3" id="KW-1185">Reference proteome</keyword>
<feature type="domain" description="SnoaL-like" evidence="1">
    <location>
        <begin position="15"/>
        <end position="117"/>
    </location>
</feature>
<proteinExistence type="predicted"/>
<evidence type="ECO:0000259" key="1">
    <source>
        <dbReference type="Pfam" id="PF12680"/>
    </source>
</evidence>
<evidence type="ECO:0000313" key="3">
    <source>
        <dbReference type="Proteomes" id="UP001139516"/>
    </source>
</evidence>
<dbReference type="InterPro" id="IPR037401">
    <property type="entry name" value="SnoaL-like"/>
</dbReference>
<protein>
    <submittedName>
        <fullName evidence="2">Nuclear transport factor 2 family protein</fullName>
    </submittedName>
</protein>
<dbReference type="SUPFAM" id="SSF54427">
    <property type="entry name" value="NTF2-like"/>
    <property type="match status" value="1"/>
</dbReference>
<accession>A0A9X2BVV0</accession>
<sequence length="136" mass="14771">MSEPQTEARQALLVRLFEAFNRHDADGVMACFTPDIVFHAAAGPEANGRRLAGAEAVRAAFVATWTAMPDVSWQVRRHAVFGDRAVSEWLFRATAPDGGRIEAEGLDLFEFAGPLIAAKSAFRKDRPPIPPVQPAA</sequence>
<dbReference type="Gene3D" id="3.10.450.50">
    <property type="match status" value="1"/>
</dbReference>
<dbReference type="Pfam" id="PF12680">
    <property type="entry name" value="SnoaL_2"/>
    <property type="match status" value="1"/>
</dbReference>
<gene>
    <name evidence="2" type="ORF">M0638_21830</name>
</gene>
<dbReference type="AlphaFoldDB" id="A0A9X2BVV0"/>
<organism evidence="2 3">
    <name type="scientific">Roseomonas acroporae</name>
    <dbReference type="NCBI Taxonomy" id="2937791"/>
    <lineage>
        <taxon>Bacteria</taxon>
        <taxon>Pseudomonadati</taxon>
        <taxon>Pseudomonadota</taxon>
        <taxon>Alphaproteobacteria</taxon>
        <taxon>Acetobacterales</taxon>
        <taxon>Roseomonadaceae</taxon>
        <taxon>Roseomonas</taxon>
    </lineage>
</organism>
<evidence type="ECO:0000313" key="2">
    <source>
        <dbReference type="EMBL" id="MCK8787018.1"/>
    </source>
</evidence>